<proteinExistence type="predicted"/>
<reference evidence="1" key="1">
    <citation type="journal article" date="2015" name="Nature">
        <title>Complex archaea that bridge the gap between prokaryotes and eukaryotes.</title>
        <authorList>
            <person name="Spang A."/>
            <person name="Saw J.H."/>
            <person name="Jorgensen S.L."/>
            <person name="Zaremba-Niedzwiedzka K."/>
            <person name="Martijn J."/>
            <person name="Lind A.E."/>
            <person name="van Eijk R."/>
            <person name="Schleper C."/>
            <person name="Guy L."/>
            <person name="Ettema T.J."/>
        </authorList>
    </citation>
    <scope>NUCLEOTIDE SEQUENCE</scope>
</reference>
<protein>
    <submittedName>
        <fullName evidence="1">Uncharacterized protein</fullName>
    </submittedName>
</protein>
<name>A0A0F9ALS3_9ZZZZ</name>
<feature type="non-terminal residue" evidence="1">
    <location>
        <position position="1"/>
    </location>
</feature>
<dbReference type="EMBL" id="LAZR01054042">
    <property type="protein sequence ID" value="KKK79409.1"/>
    <property type="molecule type" value="Genomic_DNA"/>
</dbReference>
<accession>A0A0F9ALS3</accession>
<dbReference type="InterPro" id="IPR023214">
    <property type="entry name" value="HAD_sf"/>
</dbReference>
<comment type="caution">
    <text evidence="1">The sequence shown here is derived from an EMBL/GenBank/DDBJ whole genome shotgun (WGS) entry which is preliminary data.</text>
</comment>
<sequence length="193" mass="21828">LMERLDIQPLSQPVGLTPEALDALMEERQAAIHNTLNDWIKGHLEEFWGGLDSLVSANDRRAISVAAAKGHELFWVTARPSRGRIAKVVADITLAWLQQHDLPVDVKHLFLTPKKSRVLAEQHIQYHLDDLVPHATEIAFNSQAKVYLLKQPWNRHMIFRHVDELDYTAEAGAFGIPEVDSIAEYITLITDGK</sequence>
<gene>
    <name evidence="1" type="ORF">LCGC14_2833780</name>
</gene>
<organism evidence="1">
    <name type="scientific">marine sediment metagenome</name>
    <dbReference type="NCBI Taxonomy" id="412755"/>
    <lineage>
        <taxon>unclassified sequences</taxon>
        <taxon>metagenomes</taxon>
        <taxon>ecological metagenomes</taxon>
    </lineage>
</organism>
<dbReference type="AlphaFoldDB" id="A0A0F9ALS3"/>
<dbReference type="Gene3D" id="3.40.50.1000">
    <property type="entry name" value="HAD superfamily/HAD-like"/>
    <property type="match status" value="1"/>
</dbReference>
<evidence type="ECO:0000313" key="1">
    <source>
        <dbReference type="EMBL" id="KKK79409.1"/>
    </source>
</evidence>